<comment type="caution">
    <text evidence="7">The sequence shown here is derived from an EMBL/GenBank/DDBJ whole genome shotgun (WGS) entry which is preliminary data.</text>
</comment>
<dbReference type="PANTHER" id="PTHR43013:SF1">
    <property type="entry name" value="GLUTAMYL-TRNA REDUCTASE"/>
    <property type="match status" value="1"/>
</dbReference>
<dbReference type="PANTHER" id="PTHR43013">
    <property type="entry name" value="GLUTAMYL-TRNA REDUCTASE"/>
    <property type="match status" value="1"/>
</dbReference>
<dbReference type="UniPathway" id="UPA00251">
    <property type="reaction ID" value="UER00316"/>
</dbReference>
<dbReference type="OrthoDB" id="110209at2"/>
<evidence type="ECO:0000259" key="6">
    <source>
        <dbReference type="Pfam" id="PF05201"/>
    </source>
</evidence>
<comment type="domain">
    <text evidence="4">Possesses an unusual extended V-shaped dimeric structure with each monomer consisting of three distinct domains arranged along a curved 'spinal' alpha-helix. The N-terminal catalytic domain specifically recognizes the glutamate moiety of the substrate. The second domain is the NADPH-binding domain, and the third C-terminal domain is responsible for dimerization.</text>
</comment>
<dbReference type="InterPro" id="IPR036343">
    <property type="entry name" value="GluRdtase_N_sf"/>
</dbReference>
<dbReference type="PROSITE" id="PS00747">
    <property type="entry name" value="GLUTR"/>
    <property type="match status" value="1"/>
</dbReference>
<comment type="pathway">
    <text evidence="4">Porphyrin-containing compound metabolism; protoporphyrin-IX biosynthesis; 5-aminolevulinate from L-glutamyl-tRNA(Glu): step 1/2.</text>
</comment>
<dbReference type="SUPFAM" id="SSF69742">
    <property type="entry name" value="Glutamyl tRNA-reductase catalytic, N-terminal domain"/>
    <property type="match status" value="1"/>
</dbReference>
<dbReference type="Pfam" id="PF05201">
    <property type="entry name" value="GlutR_N"/>
    <property type="match status" value="1"/>
</dbReference>
<keyword evidence="1 4" id="KW-0521">NADP</keyword>
<evidence type="ECO:0000256" key="2">
    <source>
        <dbReference type="ARBA" id="ARBA00023002"/>
    </source>
</evidence>
<proteinExistence type="inferred from homology"/>
<dbReference type="CDD" id="cd05213">
    <property type="entry name" value="NAD_bind_Glutamyl_tRNA_reduct"/>
    <property type="match status" value="1"/>
</dbReference>
<accession>A0A4Q0I7V1</accession>
<dbReference type="InterPro" id="IPR018214">
    <property type="entry name" value="GluRdtase_CS"/>
</dbReference>
<gene>
    <name evidence="4 7" type="primary">hemA</name>
    <name evidence="7" type="ORF">EFD62_00725</name>
</gene>
<comment type="catalytic activity">
    <reaction evidence="4">
        <text>(S)-4-amino-5-oxopentanoate + tRNA(Glu) + NADP(+) = L-glutamyl-tRNA(Glu) + NADPH + H(+)</text>
        <dbReference type="Rhea" id="RHEA:12344"/>
        <dbReference type="Rhea" id="RHEA-COMP:9663"/>
        <dbReference type="Rhea" id="RHEA-COMP:9680"/>
        <dbReference type="ChEBI" id="CHEBI:15378"/>
        <dbReference type="ChEBI" id="CHEBI:57501"/>
        <dbReference type="ChEBI" id="CHEBI:57783"/>
        <dbReference type="ChEBI" id="CHEBI:58349"/>
        <dbReference type="ChEBI" id="CHEBI:78442"/>
        <dbReference type="ChEBI" id="CHEBI:78520"/>
        <dbReference type="EC" id="1.2.1.70"/>
    </reaction>
</comment>
<dbReference type="InterPro" id="IPR015895">
    <property type="entry name" value="4pyrrol_synth_GluRdtase_N"/>
</dbReference>
<comment type="caution">
    <text evidence="4">Lacks conserved residue(s) required for the propagation of feature annotation.</text>
</comment>
<reference evidence="8" key="1">
    <citation type="submission" date="2018-11" db="EMBL/GenBank/DDBJ databases">
        <title>Genome sequencing of a novel mesophilic and cellulolytic organism within the genus Hungateiclostridium.</title>
        <authorList>
            <person name="Rettenmaier R."/>
            <person name="Liebl W."/>
            <person name="Zverlov V."/>
        </authorList>
    </citation>
    <scope>NUCLEOTIDE SEQUENCE [LARGE SCALE GENOMIC DNA]</scope>
    <source>
        <strain evidence="8">N2K1</strain>
    </source>
</reference>
<feature type="domain" description="Quinate/shikimate 5-dehydrogenase/glutamyl-tRNA reductase" evidence="5">
    <location>
        <begin position="170"/>
        <end position="295"/>
    </location>
</feature>
<keyword evidence="8" id="KW-1185">Reference proteome</keyword>
<evidence type="ECO:0000313" key="8">
    <source>
        <dbReference type="Proteomes" id="UP000289166"/>
    </source>
</evidence>
<dbReference type="GO" id="GO:0008883">
    <property type="term" value="F:glutamyl-tRNA reductase activity"/>
    <property type="evidence" value="ECO:0007669"/>
    <property type="project" value="UniProtKB-UniRule"/>
</dbReference>
<dbReference type="SUPFAM" id="SSF51735">
    <property type="entry name" value="NAD(P)-binding Rossmann-fold domains"/>
    <property type="match status" value="1"/>
</dbReference>
<dbReference type="AlphaFoldDB" id="A0A4Q0I7V1"/>
<keyword evidence="3 4" id="KW-0627">Porphyrin biosynthesis</keyword>
<dbReference type="GO" id="GO:0050661">
    <property type="term" value="F:NADP binding"/>
    <property type="evidence" value="ECO:0007669"/>
    <property type="project" value="InterPro"/>
</dbReference>
<evidence type="ECO:0000256" key="3">
    <source>
        <dbReference type="ARBA" id="ARBA00023244"/>
    </source>
</evidence>
<feature type="binding site" evidence="4">
    <location>
        <begin position="186"/>
        <end position="191"/>
    </location>
    <ligand>
        <name>NADP(+)</name>
        <dbReference type="ChEBI" id="CHEBI:58349"/>
    </ligand>
</feature>
<evidence type="ECO:0000256" key="1">
    <source>
        <dbReference type="ARBA" id="ARBA00022857"/>
    </source>
</evidence>
<evidence type="ECO:0000256" key="4">
    <source>
        <dbReference type="HAMAP-Rule" id="MF_00087"/>
    </source>
</evidence>
<feature type="binding site" evidence="4">
    <location>
        <begin position="111"/>
        <end position="113"/>
    </location>
    <ligand>
        <name>substrate</name>
    </ligand>
</feature>
<feature type="binding site" evidence="4">
    <location>
        <position position="117"/>
    </location>
    <ligand>
        <name>substrate</name>
    </ligand>
</feature>
<evidence type="ECO:0000313" key="7">
    <source>
        <dbReference type="EMBL" id="RXE60494.1"/>
    </source>
</evidence>
<sequence>MNIIMAGVDYRSASLELREKVGFNKNQIRDILAKINKEACVSGVVLISTCNRTEAYISLSHCEEADPVEIFCNAANLDDDMKKCFYVKKGEDLAVYLFELACGIHSMIFGEDQILTQVKEAMLIAIEEGASDAALNTLFRCAITCAKKVKTQLVLNAVSPSVAGQSVQLVSEYIEKKAGCKALVIGNGAVGRKVCEELIAKGCEVHITTRTHNNKSIIVPTGCKVIPYHDRESLIPYVDILISATSSPHQTVTIDMIDRCANKPKYIIDLAVPRDIDPEVGKINGILYYNIDSLGETARKDNSKEISAMKSLIAEHIENFNKWYAQRKRLMAVK</sequence>
<feature type="active site" description="Nucleophile" evidence="4">
    <location>
        <position position="50"/>
    </location>
</feature>
<dbReference type="Proteomes" id="UP000289166">
    <property type="component" value="Unassembled WGS sequence"/>
</dbReference>
<feature type="binding site" evidence="4">
    <location>
        <begin position="49"/>
        <end position="52"/>
    </location>
    <ligand>
        <name>substrate</name>
    </ligand>
</feature>
<dbReference type="NCBIfam" id="TIGR01035">
    <property type="entry name" value="hemA"/>
    <property type="match status" value="1"/>
</dbReference>
<feature type="domain" description="Glutamyl-tRNA reductase N-terminal" evidence="6">
    <location>
        <begin position="7"/>
        <end position="152"/>
    </location>
</feature>
<comment type="miscellaneous">
    <text evidence="4">During catalysis, the active site Cys acts as a nucleophile attacking the alpha-carbonyl group of tRNA-bound glutamate with the formation of a thioester intermediate between enzyme and glutamate, and the concomitant release of tRNA(Glu). The thioester intermediate is finally reduced by direct hydride transfer from NADPH, to form the product GSA.</text>
</comment>
<protein>
    <recommendedName>
        <fullName evidence="4">Glutamyl-tRNA reductase</fullName>
        <shortName evidence="4">GluTR</shortName>
        <ecNumber evidence="4">1.2.1.70</ecNumber>
    </recommendedName>
</protein>
<keyword evidence="2 4" id="KW-0560">Oxidoreductase</keyword>
<dbReference type="EMBL" id="RLII01000001">
    <property type="protein sequence ID" value="RXE60494.1"/>
    <property type="molecule type" value="Genomic_DNA"/>
</dbReference>
<organism evidence="7 8">
    <name type="scientific">Acetivibrio mesophilus</name>
    <dbReference type="NCBI Taxonomy" id="2487273"/>
    <lineage>
        <taxon>Bacteria</taxon>
        <taxon>Bacillati</taxon>
        <taxon>Bacillota</taxon>
        <taxon>Clostridia</taxon>
        <taxon>Eubacteriales</taxon>
        <taxon>Oscillospiraceae</taxon>
        <taxon>Acetivibrio</taxon>
    </lineage>
</organism>
<dbReference type="Gene3D" id="3.30.460.30">
    <property type="entry name" value="Glutamyl-tRNA reductase, N-terminal domain"/>
    <property type="match status" value="1"/>
</dbReference>
<dbReference type="GO" id="GO:0019353">
    <property type="term" value="P:protoporphyrinogen IX biosynthetic process from glutamate"/>
    <property type="evidence" value="ECO:0007669"/>
    <property type="project" value="TreeGrafter"/>
</dbReference>
<dbReference type="InterPro" id="IPR000343">
    <property type="entry name" value="4pyrrol_synth_GluRdtase"/>
</dbReference>
<dbReference type="InterPro" id="IPR036291">
    <property type="entry name" value="NAD(P)-bd_dom_sf"/>
</dbReference>
<dbReference type="InterPro" id="IPR006151">
    <property type="entry name" value="Shikm_DH/Glu-tRNA_Rdtase"/>
</dbReference>
<dbReference type="Pfam" id="PF01488">
    <property type="entry name" value="Shikimate_DH"/>
    <property type="match status" value="1"/>
</dbReference>
<name>A0A4Q0I7V1_9FIRM</name>
<comment type="subunit">
    <text evidence="4">Homodimer.</text>
</comment>
<comment type="function">
    <text evidence="4">Catalyzes the NADPH-dependent reduction of glutamyl-tRNA(Glu) to glutamate 1-semialdehyde (GSA).</text>
</comment>
<dbReference type="HAMAP" id="MF_00087">
    <property type="entry name" value="Glu_tRNA_reductase"/>
    <property type="match status" value="1"/>
</dbReference>
<dbReference type="FunFam" id="3.30.460.30:FF:000001">
    <property type="entry name" value="Glutamyl-tRNA reductase"/>
    <property type="match status" value="1"/>
</dbReference>
<feature type="binding site" evidence="4">
    <location>
        <position position="106"/>
    </location>
    <ligand>
        <name>substrate</name>
    </ligand>
</feature>
<evidence type="ECO:0000259" key="5">
    <source>
        <dbReference type="Pfam" id="PF01488"/>
    </source>
</evidence>
<dbReference type="Gene3D" id="3.40.50.720">
    <property type="entry name" value="NAD(P)-binding Rossmann-like Domain"/>
    <property type="match status" value="1"/>
</dbReference>
<comment type="similarity">
    <text evidence="4">Belongs to the glutamyl-tRNA reductase family.</text>
</comment>
<dbReference type="EC" id="1.2.1.70" evidence="4"/>
<dbReference type="RefSeq" id="WP_128705592.1">
    <property type="nucleotide sequence ID" value="NZ_RLII01000001.1"/>
</dbReference>